<organism evidence="3 4">
    <name type="scientific">Besnoitia besnoiti</name>
    <name type="common">Apicomplexan protozoan</name>
    <dbReference type="NCBI Taxonomy" id="94643"/>
    <lineage>
        <taxon>Eukaryota</taxon>
        <taxon>Sar</taxon>
        <taxon>Alveolata</taxon>
        <taxon>Apicomplexa</taxon>
        <taxon>Conoidasida</taxon>
        <taxon>Coccidia</taxon>
        <taxon>Eucoccidiorida</taxon>
        <taxon>Eimeriorina</taxon>
        <taxon>Sarcocystidae</taxon>
        <taxon>Besnoitia</taxon>
    </lineage>
</organism>
<name>A0A2A9M4U4_BESBE</name>
<dbReference type="EMBL" id="NWUJ01000012">
    <property type="protein sequence ID" value="PFH32234.1"/>
    <property type="molecule type" value="Genomic_DNA"/>
</dbReference>
<feature type="region of interest" description="Disordered" evidence="1">
    <location>
        <begin position="886"/>
        <end position="906"/>
    </location>
</feature>
<evidence type="ECO:0000259" key="2">
    <source>
        <dbReference type="Pfam" id="PF17973"/>
    </source>
</evidence>
<comment type="caution">
    <text evidence="3">The sequence shown here is derived from an EMBL/GenBank/DDBJ whole genome shotgun (WGS) entry which is preliminary data.</text>
</comment>
<reference evidence="3 4" key="1">
    <citation type="submission" date="2017-09" db="EMBL/GenBank/DDBJ databases">
        <title>Genome sequencing of Besnoitia besnoiti strain Bb-Ger1.</title>
        <authorList>
            <person name="Schares G."/>
            <person name="Venepally P."/>
            <person name="Lorenzi H.A."/>
        </authorList>
    </citation>
    <scope>NUCLEOTIDE SEQUENCE [LARGE SCALE GENOMIC DNA]</scope>
    <source>
        <strain evidence="3 4">Bb-Ger1</strain>
    </source>
</reference>
<dbReference type="Pfam" id="PF17973">
    <property type="entry name" value="bMG10"/>
    <property type="match status" value="1"/>
</dbReference>
<keyword evidence="4" id="KW-1185">Reference proteome</keyword>
<evidence type="ECO:0000313" key="4">
    <source>
        <dbReference type="Proteomes" id="UP000224006"/>
    </source>
</evidence>
<feature type="compositionally biased region" description="Polar residues" evidence="1">
    <location>
        <begin position="1401"/>
        <end position="1416"/>
    </location>
</feature>
<feature type="region of interest" description="Disordered" evidence="1">
    <location>
        <begin position="421"/>
        <end position="458"/>
    </location>
</feature>
<feature type="region of interest" description="Disordered" evidence="1">
    <location>
        <begin position="1397"/>
        <end position="1434"/>
    </location>
</feature>
<gene>
    <name evidence="3" type="ORF">BESB_021750</name>
</gene>
<protein>
    <recommendedName>
        <fullName evidence="2">Bacterial alpha-2-macroglobulin MG10 domain-containing protein</fullName>
    </recommendedName>
</protein>
<feature type="region of interest" description="Disordered" evidence="1">
    <location>
        <begin position="1061"/>
        <end position="1087"/>
    </location>
</feature>
<proteinExistence type="predicted"/>
<sequence>MRDSITAVVTTHDLLPGGKYILTVRGNVTVRDKFDQPLQASTLAFRMDRLQPTAQLVLPRQSRVWFIDDPYLRRQLRERNELQLGTAVQFGDYRQLAGTTSSTEDTETRQVITSDFGACLLSNPEACLTALFDDVITERQTKGSRNGDQVPASTPFPDPRLVYSYGDQDSPETAGFSTPLIQPLLFQRFTTTSLFLVTVKSKEPFQPYMSTSHFLWGVSRFLARYTPTVMPEEEQNPALLVQALDLETAYPLNRSKVYVYGKSRGAPVVALGTGITDVRGFALVPVSRPTATMRLILVVAPDGYGPPFVSEVFGVPDVWIVKKNTESVIKQGSSPPYSVLRLHNGGVVRQKDLSFVLLSDRGTYRPGESIQLYGFLSLMRDVGGSGSKATTLVHQAFGLKPADVKIWLQLTWRTKEGRGGAPFRVNHGKAGDELFEGGASGDSETEESPGAGASRGEASTGGIAVCSNIVTGLDEFGSFVAAVEVPTDVEHNQPAVIDVGVFERGRLKQENAIVDDACMKRSKRILRKEILIEPTIISMPNIVVSAPRRTSVFLTDVTVPPFVRCDDQLLVKGLVKNHDGVQLNGQQVRLRFTFEVPAFLRMRLGSRAGWWTVKTEQKHTLISVVSRATGRVRIEAAAWTRSSGSFAVSLDLSKLLWVAENRAPCPLHLAQGTPIEVEVECQGLRMELRAPFKEVTTVANTPLSIGAFETSITPILPGVPFVVTTRVVPRPRVKAAESIQRSVVLEVFRIDPQSPLPVPEGMSWEERMMNPGLASCPVGYLPLAADGTVEVKELAKQPAATLVQRCDGMRDCYVKLPVDAAQYLFIATLTTDQATGRETHCEFFQANHRTLASQHITLKVRTHRDAYTIGDTVRLRFFNPFNEGSSIRPTRPRDAAAGSEDNTELSEDGGIVEANVSIVWNTPSLHRHSRMVPFHRMDAVEISAGRVPKDCPASCSFMLFITMPMSSQPLPLMQLDLSDNALYPSSIISQNPIAHKHGPFYVKQEVKVVVTHPLRQLQIPKNAITLRVLDSRGEPAKTFDKKERVTVQLLVHKGRLAISMQAKSRGQDRASRSSRRQGRSISIRSVRRTSASVASARDFGIDGESSKPLIDNVEEEEVIDLDEWPFTLQGHVLLTVVDKRFLDIRAVPLVPLADKLQKAAAAEQQRGPGFVTRVWNSSLDRACSYEGFQFINQVKERRRSSDPWFEELPWPISPEHFFNMTYSKEYLDDTAAYDMYAWPLTGVFRPKHVSGLNKVRISQRGLFMAEWQKAVKQQESGQADPQNPVWDVSPDATLKSAEQDDEEVADLGEDGISLAEEDQAAPYELRFLPRAEPVIGWRTVELTDVGGGLLEGSLELELPNEAAAHVVRAYSTVVATPQLPRAEQGRTGVGLSVKEADSAAANASTGTQTTGVTLQDGQERSDTDPAAEGSHAGTTLMVDSREQIIHVRKSVAVHGYAPPSMRLQDVAMIGVTLDGGSNMVGKEVVVTLVSTTLLTPLTSLTPRTQRVRIDGPTQVVLFPVAADRRLGTAKASFAVSIEMANNRLTPLKGSFSDLLSLASVSSWGASSDRTDTSTSDSRTNASFPGRRFKQRNTVKVTIEVLPNLRRVAAASLLPVQALNIPLDDPRVAALGRKPQGGVPIPREVVPGLGEFRVSAGTTGLAAILYKLREVIQTKLVVHKESYGIDRLQRPYTGSDLLIILFGEALMRKAYGFEDLEVNGAADRARLLLPGFYPGSKTNGFLSGLSDSLKGANARVSLTLTMLAVFVGDLDVAKSLKSRRKKFVAAVNRYIRLLATRWNQEGKKELTLLEYVGPSLIGTLRFVLGSAHKFGLDPEHEDALSMDSLLPHAETMRADACNKLPARILWALAIMKREGSGAEMHSVAYRCVRAMLARFRRSGIRGYIALDVGTDEPTTNTVHSLMLLLLTSSREWTRQYSDEIQRLMVYLYGGGRKPPRVFAGAGLSRWSLALLFMALEQWDRQLRGLGEQSVMMEVQAREPSEIDGVPLIDDSFGADRRGPTERVIGWKELEKKIVDRRADRSADSDVLARPTAAHVVVLAIGRGMAFVSTFSDFVPSRPLLYPSYEGCLVQKRYHLFDSHQGYCKDQPTLVVRSGDRVCVSITVTFKSPAKLLTVRDLLPAGLEPLDDAAEGFFSQSLSLMEHDQSSHSDVSTTFLEGQCRKRISGQSLEWVCQSLCPGTHNFAVLALANIPGFYAVSLANAVVHVASRHSLAAGQAEHMNIPRTLLGTSGAAEKAFAVLPLNYRSEDEFGNKGEENPFTAAGLPTVRVCLSAPALIASSGIG</sequence>
<dbReference type="GeneID" id="40307236"/>
<dbReference type="OrthoDB" id="329788at2759"/>
<evidence type="ECO:0000313" key="3">
    <source>
        <dbReference type="EMBL" id="PFH32234.1"/>
    </source>
</evidence>
<feature type="compositionally biased region" description="Low complexity" evidence="1">
    <location>
        <begin position="1564"/>
        <end position="1579"/>
    </location>
</feature>
<dbReference type="VEuPathDB" id="ToxoDB:BESB_021750"/>
<accession>A0A2A9M4U4</accession>
<evidence type="ECO:0000256" key="1">
    <source>
        <dbReference type="SAM" id="MobiDB-lite"/>
    </source>
</evidence>
<dbReference type="KEGG" id="bbes:BESB_021750"/>
<dbReference type="Proteomes" id="UP000224006">
    <property type="component" value="Chromosome XI"/>
</dbReference>
<feature type="region of interest" description="Disordered" evidence="1">
    <location>
        <begin position="1564"/>
        <end position="1584"/>
    </location>
</feature>
<feature type="domain" description="Bacterial alpha-2-macroglobulin MG10" evidence="2">
    <location>
        <begin position="2096"/>
        <end position="2219"/>
    </location>
</feature>
<dbReference type="InterPro" id="IPR041246">
    <property type="entry name" value="Bact_MG10"/>
</dbReference>
<dbReference type="RefSeq" id="XP_029216243.1">
    <property type="nucleotide sequence ID" value="XM_029360884.1"/>
</dbReference>